<dbReference type="PATRIC" id="fig|111105.18.peg.2246"/>
<keyword evidence="2" id="KW-0813">Transport</keyword>
<dbReference type="SUPFAM" id="SSF52540">
    <property type="entry name" value="P-loop containing nucleoside triphosphate hydrolases"/>
    <property type="match status" value="1"/>
</dbReference>
<protein>
    <submittedName>
        <fullName evidence="7">ABC transporter ATP-binding protein</fullName>
    </submittedName>
</protein>
<dbReference type="STRING" id="111105.HR09_06240"/>
<dbReference type="Proteomes" id="UP000030130">
    <property type="component" value="Unassembled WGS sequence"/>
</dbReference>
<dbReference type="InterPro" id="IPR027417">
    <property type="entry name" value="P-loop_NTPase"/>
</dbReference>
<accession>A0A099WQE1</accession>
<dbReference type="PANTHER" id="PTHR42734">
    <property type="entry name" value="METAL TRANSPORT SYSTEM ATP-BINDING PROTEIN TM_0124-RELATED"/>
    <property type="match status" value="1"/>
</dbReference>
<feature type="domain" description="ABC transporter" evidence="5">
    <location>
        <begin position="7"/>
        <end position="209"/>
    </location>
</feature>
<reference evidence="7 8" key="1">
    <citation type="submission" date="2014-08" db="EMBL/GenBank/DDBJ databases">
        <title>Porphyromonas gulae strain:COT-052_OH1451 Genome sequencing.</title>
        <authorList>
            <person name="Wallis C."/>
            <person name="Deusch O."/>
            <person name="O'Flynn C."/>
            <person name="Davis I."/>
            <person name="Jospin G."/>
            <person name="Darling A.E."/>
            <person name="Coil D.A."/>
            <person name="Alexiev A."/>
            <person name="Horsfall A."/>
            <person name="Kirkwood N."/>
            <person name="Harris S."/>
            <person name="Eisen J.A."/>
        </authorList>
    </citation>
    <scope>NUCLEOTIDE SEQUENCE [LARGE SCALE GENOMIC DNA]</scope>
    <source>
        <strain evidence="8">COT-052 OH1451</strain>
        <strain evidence="7">COT-052_OH1451</strain>
    </source>
</reference>
<name>A0A099WQE1_9PORP</name>
<reference evidence="6 9" key="2">
    <citation type="submission" date="2014-08" db="EMBL/GenBank/DDBJ databases">
        <title>Porphyromonas gulae strain:COT-052_OH3439 Genome sequencing.</title>
        <authorList>
            <person name="Wallis C."/>
            <person name="Deusch O."/>
            <person name="O'Flynn C."/>
            <person name="Davis I."/>
            <person name="Jospin G."/>
            <person name="Darling A.E."/>
            <person name="Coil D.A."/>
            <person name="Alexiev A."/>
            <person name="Horsfall A."/>
            <person name="Kirkwood N."/>
            <person name="Harris S."/>
            <person name="Eisen J.A."/>
        </authorList>
    </citation>
    <scope>NUCLEOTIDE SEQUENCE [LARGE SCALE GENOMIC DNA]</scope>
    <source>
        <strain evidence="9">COT-052 OH3439</strain>
        <strain evidence="6">COT-052_OH3439</strain>
    </source>
</reference>
<evidence type="ECO:0000313" key="8">
    <source>
        <dbReference type="Proteomes" id="UP000030130"/>
    </source>
</evidence>
<proteinExistence type="inferred from homology"/>
<evidence type="ECO:0000256" key="1">
    <source>
        <dbReference type="ARBA" id="ARBA00005417"/>
    </source>
</evidence>
<dbReference type="PANTHER" id="PTHR42734:SF17">
    <property type="entry name" value="METAL TRANSPORT SYSTEM ATP-BINDING PROTEIN TM_0124-RELATED"/>
    <property type="match status" value="1"/>
</dbReference>
<evidence type="ECO:0000313" key="7">
    <source>
        <dbReference type="EMBL" id="KGN88346.1"/>
    </source>
</evidence>
<evidence type="ECO:0000256" key="2">
    <source>
        <dbReference type="ARBA" id="ARBA00022448"/>
    </source>
</evidence>
<keyword evidence="4 7" id="KW-0067">ATP-binding</keyword>
<dbReference type="InterPro" id="IPR003593">
    <property type="entry name" value="AAA+_ATPase"/>
</dbReference>
<dbReference type="EMBL" id="JRAI01000002">
    <property type="protein sequence ID" value="KGN88346.1"/>
    <property type="molecule type" value="Genomic_DNA"/>
</dbReference>
<dbReference type="SMART" id="SM00382">
    <property type="entry name" value="AAA"/>
    <property type="match status" value="1"/>
</dbReference>
<dbReference type="RefSeq" id="WP_018965477.1">
    <property type="nucleotide sequence ID" value="NZ_CALUCC010000081.1"/>
</dbReference>
<evidence type="ECO:0000256" key="4">
    <source>
        <dbReference type="ARBA" id="ARBA00022840"/>
    </source>
</evidence>
<dbReference type="GeneID" id="57240459"/>
<dbReference type="InterPro" id="IPR003439">
    <property type="entry name" value="ABC_transporter-like_ATP-bd"/>
</dbReference>
<dbReference type="PROSITE" id="PS50893">
    <property type="entry name" value="ABC_TRANSPORTER_2"/>
    <property type="match status" value="1"/>
</dbReference>
<sequence length="209" mass="23046">MNGSLLLSLKSASFGYGQKNVFRDYSLDVVRGEFLGIVGRNGGGKSTLVKAIIGLLPLRSGSLTFYDREGEPCAKPSIGYLPQLNRIDRAFPIRVEEVIRSGLLGESNRGSHQELLVRAASDLRISDLLKRPISDLSGGQLQRVLLARAIVSRPELLVLDEPNSYLDELAEALVQQTVSQRHKEGATILLISHDRESIWQQADRILSLD</sequence>
<gene>
    <name evidence="7" type="ORF">HR08_00670</name>
    <name evidence="6" type="ORF">HR15_11340</name>
</gene>
<dbReference type="Proteomes" id="UP000030146">
    <property type="component" value="Unassembled WGS sequence"/>
</dbReference>
<comment type="similarity">
    <text evidence="1">Belongs to the ABC transporter superfamily.</text>
</comment>
<dbReference type="GO" id="GO:0005524">
    <property type="term" value="F:ATP binding"/>
    <property type="evidence" value="ECO:0007669"/>
    <property type="project" value="UniProtKB-KW"/>
</dbReference>
<dbReference type="EMBL" id="JRAK01000153">
    <property type="protein sequence ID" value="KGN84149.1"/>
    <property type="molecule type" value="Genomic_DNA"/>
</dbReference>
<keyword evidence="3" id="KW-0547">Nucleotide-binding</keyword>
<dbReference type="InterPro" id="IPR017871">
    <property type="entry name" value="ABC_transporter-like_CS"/>
</dbReference>
<comment type="caution">
    <text evidence="7">The sequence shown here is derived from an EMBL/GenBank/DDBJ whole genome shotgun (WGS) entry which is preliminary data.</text>
</comment>
<keyword evidence="9" id="KW-1185">Reference proteome</keyword>
<dbReference type="Gene3D" id="3.40.50.300">
    <property type="entry name" value="P-loop containing nucleotide triphosphate hydrolases"/>
    <property type="match status" value="1"/>
</dbReference>
<dbReference type="Pfam" id="PF00005">
    <property type="entry name" value="ABC_tran"/>
    <property type="match status" value="1"/>
</dbReference>
<evidence type="ECO:0000259" key="5">
    <source>
        <dbReference type="PROSITE" id="PS50893"/>
    </source>
</evidence>
<evidence type="ECO:0000313" key="6">
    <source>
        <dbReference type="EMBL" id="KGN84149.1"/>
    </source>
</evidence>
<evidence type="ECO:0000256" key="3">
    <source>
        <dbReference type="ARBA" id="ARBA00022741"/>
    </source>
</evidence>
<dbReference type="GO" id="GO:0016887">
    <property type="term" value="F:ATP hydrolysis activity"/>
    <property type="evidence" value="ECO:0007669"/>
    <property type="project" value="InterPro"/>
</dbReference>
<dbReference type="eggNOG" id="COG1121">
    <property type="taxonomic scope" value="Bacteria"/>
</dbReference>
<organism evidence="7 8">
    <name type="scientific">Porphyromonas gulae</name>
    <dbReference type="NCBI Taxonomy" id="111105"/>
    <lineage>
        <taxon>Bacteria</taxon>
        <taxon>Pseudomonadati</taxon>
        <taxon>Bacteroidota</taxon>
        <taxon>Bacteroidia</taxon>
        <taxon>Bacteroidales</taxon>
        <taxon>Porphyromonadaceae</taxon>
        <taxon>Porphyromonas</taxon>
    </lineage>
</organism>
<dbReference type="AlphaFoldDB" id="A0A099WQE1"/>
<dbReference type="PROSITE" id="PS00211">
    <property type="entry name" value="ABC_TRANSPORTER_1"/>
    <property type="match status" value="1"/>
</dbReference>
<dbReference type="OrthoDB" id="9806726at2"/>
<dbReference type="InterPro" id="IPR050153">
    <property type="entry name" value="Metal_Ion_Import_ABC"/>
</dbReference>
<evidence type="ECO:0000313" key="9">
    <source>
        <dbReference type="Proteomes" id="UP000030146"/>
    </source>
</evidence>